<reference evidence="3" key="2">
    <citation type="submission" date="2019-03" db="EMBL/GenBank/DDBJ databases">
        <authorList>
            <person name="Yan Y.-Q."/>
            <person name="Du Z.-J."/>
        </authorList>
    </citation>
    <scope>NUCLEOTIDE SEQUENCE</scope>
    <source>
        <strain evidence="3">PP-F2FG21</strain>
    </source>
</reference>
<proteinExistence type="predicted"/>
<gene>
    <name evidence="3" type="ORF">E2R65_01605</name>
    <name evidence="2" type="ORF">GGR35_000680</name>
</gene>
<reference evidence="3 4" key="1">
    <citation type="journal article" date="2016" name="Int. J. Syst. Evol. Microbiol.">
        <title>Proposal of Mucilaginibacter phyllosphaerae sp. nov. isolated from the phyllosphere of Galium album.</title>
        <authorList>
            <person name="Aydogan E.L."/>
            <person name="Busse H.J."/>
            <person name="Moser G."/>
            <person name="Muller C."/>
            <person name="Kampfer P."/>
            <person name="Glaeser S.P."/>
        </authorList>
    </citation>
    <scope>NUCLEOTIDE SEQUENCE [LARGE SCALE GENOMIC DNA]</scope>
    <source>
        <strain evidence="3 4">PP-F2FG21</strain>
    </source>
</reference>
<dbReference type="InterPro" id="IPR058501">
    <property type="entry name" value="DUF8188"/>
</dbReference>
<evidence type="ECO:0000259" key="1">
    <source>
        <dbReference type="Pfam" id="PF26603"/>
    </source>
</evidence>
<evidence type="ECO:0000313" key="5">
    <source>
        <dbReference type="Proteomes" id="UP000583101"/>
    </source>
</evidence>
<reference evidence="2 5" key="3">
    <citation type="submission" date="2020-08" db="EMBL/GenBank/DDBJ databases">
        <title>Genomic Encyclopedia of Type Strains, Phase IV (KMG-IV): sequencing the most valuable type-strain genomes for metagenomic binning, comparative biology and taxonomic classification.</title>
        <authorList>
            <person name="Goeker M."/>
        </authorList>
    </citation>
    <scope>NUCLEOTIDE SEQUENCE [LARGE SCALE GENOMIC DNA]</scope>
    <source>
        <strain evidence="2 5">DSM 100995</strain>
    </source>
</reference>
<organism evidence="3 4">
    <name type="scientific">Mucilaginibacter phyllosphaerae</name>
    <dbReference type="NCBI Taxonomy" id="1812349"/>
    <lineage>
        <taxon>Bacteria</taxon>
        <taxon>Pseudomonadati</taxon>
        <taxon>Bacteroidota</taxon>
        <taxon>Sphingobacteriia</taxon>
        <taxon>Sphingobacteriales</taxon>
        <taxon>Sphingobacteriaceae</taxon>
        <taxon>Mucilaginibacter</taxon>
    </lineage>
</organism>
<dbReference type="Proteomes" id="UP000297248">
    <property type="component" value="Unassembled WGS sequence"/>
</dbReference>
<feature type="domain" description="DUF8188" evidence="1">
    <location>
        <begin position="41"/>
        <end position="214"/>
    </location>
</feature>
<dbReference type="Proteomes" id="UP000583101">
    <property type="component" value="Unassembled WGS sequence"/>
</dbReference>
<dbReference type="AlphaFoldDB" id="A0A4Y8AII5"/>
<evidence type="ECO:0000313" key="4">
    <source>
        <dbReference type="Proteomes" id="UP000297248"/>
    </source>
</evidence>
<dbReference type="OrthoDB" id="759363at2"/>
<accession>A0A4Y8AII5</accession>
<name>A0A4Y8AII5_9SPHI</name>
<dbReference type="EMBL" id="SNQG01000001">
    <property type="protein sequence ID" value="TEW68883.1"/>
    <property type="molecule type" value="Genomic_DNA"/>
</dbReference>
<sequence length="219" mass="24824">MKKVILISAVSLIAVGLVGGRFLGRWIMNKTDNPDTSINRGQEVADSYIQNSDTLHLVLKKFKYASKYFEVKAKTNYFMDGNVAFIHQATIFFKDEVRQKFFTIYYFFNKPYFDQAYGVFADGNLNTDGENIIATVNKKELADASYGTAAKPIPIIYFDAPAVSNSFYSMVAGDATDKAAFHGSEAEFKKYMLHYNAWHYLSYVKSKADFHKMYSKGGN</sequence>
<evidence type="ECO:0000313" key="3">
    <source>
        <dbReference type="EMBL" id="TEW68883.1"/>
    </source>
</evidence>
<dbReference type="EMBL" id="JACIEG010000001">
    <property type="protein sequence ID" value="MBB3968094.1"/>
    <property type="molecule type" value="Genomic_DNA"/>
</dbReference>
<evidence type="ECO:0000313" key="2">
    <source>
        <dbReference type="EMBL" id="MBB3968094.1"/>
    </source>
</evidence>
<keyword evidence="5" id="KW-1185">Reference proteome</keyword>
<dbReference type="Pfam" id="PF26603">
    <property type="entry name" value="DUF8188"/>
    <property type="match status" value="1"/>
</dbReference>
<protein>
    <recommendedName>
        <fullName evidence="1">DUF8188 domain-containing protein</fullName>
    </recommendedName>
</protein>
<comment type="caution">
    <text evidence="3">The sequence shown here is derived from an EMBL/GenBank/DDBJ whole genome shotgun (WGS) entry which is preliminary data.</text>
</comment>
<dbReference type="RefSeq" id="WP_134334722.1">
    <property type="nucleotide sequence ID" value="NZ_BMCZ01000001.1"/>
</dbReference>